<feature type="region of interest" description="Disordered" evidence="1">
    <location>
        <begin position="54"/>
        <end position="81"/>
    </location>
</feature>
<sequence>MNFLAKHFFDYQSVINLPHTAVQMHKMPPSQAGCDPSAAWAPKDLHVSGKNHAAPAARANRGYHGGDQRTGSHRHGRPSKLEFRNWGERHGELRSEKIIPHTENWIEKEKNFIGREVNNGNCGGLSVAATAIIGPGPSLNNFQKQKLINYSKRPPPPPQTSLNKIKQQKEKEIFQKNILIILTLGEHFDFLSITLKTLKGFWNLEKEEKDFVVNLRLFDSSKIVDERLFNFSKRFSLPFFLLKINLFLSKKIISSSLKNKEEENLEEEEYLLGKSFLLKFPNYLRLPFCQLNINILFENFGYYLLIGPSGSISKGNIHWKQMIKQPNTPIAMWHELIPLNK</sequence>
<reference evidence="2 3" key="1">
    <citation type="submission" date="2020-08" db="EMBL/GenBank/DDBJ databases">
        <authorList>
            <person name="Koutsovoulos G."/>
            <person name="Danchin GJ E."/>
        </authorList>
    </citation>
    <scope>NUCLEOTIDE SEQUENCE [LARGE SCALE GENOMIC DNA]</scope>
</reference>
<protein>
    <submittedName>
        <fullName evidence="2">Uncharacterized protein</fullName>
    </submittedName>
</protein>
<gene>
    <name evidence="2" type="ORF">MENT_LOCUS47778</name>
</gene>
<dbReference type="OrthoDB" id="5864499at2759"/>
<organism evidence="2 3">
    <name type="scientific">Meloidogyne enterolobii</name>
    <name type="common">Root-knot nematode worm</name>
    <name type="synonym">Meloidogyne mayaguensis</name>
    <dbReference type="NCBI Taxonomy" id="390850"/>
    <lineage>
        <taxon>Eukaryota</taxon>
        <taxon>Metazoa</taxon>
        <taxon>Ecdysozoa</taxon>
        <taxon>Nematoda</taxon>
        <taxon>Chromadorea</taxon>
        <taxon>Rhabditida</taxon>
        <taxon>Tylenchina</taxon>
        <taxon>Tylenchomorpha</taxon>
        <taxon>Tylenchoidea</taxon>
        <taxon>Meloidogynidae</taxon>
        <taxon>Meloidogyninae</taxon>
        <taxon>Meloidogyne</taxon>
    </lineage>
</organism>
<accession>A0A6V7X5W2</accession>
<dbReference type="AlphaFoldDB" id="A0A6V7X5W2"/>
<evidence type="ECO:0000313" key="2">
    <source>
        <dbReference type="EMBL" id="CAD2194740.1"/>
    </source>
</evidence>
<evidence type="ECO:0000313" key="3">
    <source>
        <dbReference type="Proteomes" id="UP000580250"/>
    </source>
</evidence>
<evidence type="ECO:0000256" key="1">
    <source>
        <dbReference type="SAM" id="MobiDB-lite"/>
    </source>
</evidence>
<comment type="caution">
    <text evidence="2">The sequence shown here is derived from an EMBL/GenBank/DDBJ whole genome shotgun (WGS) entry which is preliminary data.</text>
</comment>
<dbReference type="Proteomes" id="UP000580250">
    <property type="component" value="Unassembled WGS sequence"/>
</dbReference>
<name>A0A6V7X5W2_MELEN</name>
<proteinExistence type="predicted"/>
<dbReference type="EMBL" id="CAJEWN010001142">
    <property type="protein sequence ID" value="CAD2194740.1"/>
    <property type="molecule type" value="Genomic_DNA"/>
</dbReference>